<reference evidence="9" key="2">
    <citation type="submission" date="2021-04" db="EMBL/GenBank/DDBJ databases">
        <authorList>
            <person name="Gilroy R."/>
        </authorList>
    </citation>
    <scope>NUCLEOTIDE SEQUENCE</scope>
    <source>
        <strain evidence="9">CHK187-11901</strain>
    </source>
</reference>
<dbReference type="PROSITE" id="PS50893">
    <property type="entry name" value="ABC_TRANSPORTER_2"/>
    <property type="match status" value="1"/>
</dbReference>
<feature type="domain" description="ABC transporter" evidence="8">
    <location>
        <begin position="4"/>
        <end position="231"/>
    </location>
</feature>
<evidence type="ECO:0000256" key="6">
    <source>
        <dbReference type="ARBA" id="ARBA00023136"/>
    </source>
</evidence>
<dbReference type="InterPro" id="IPR015853">
    <property type="entry name" value="ABC_transpr_FbpC"/>
</dbReference>
<dbReference type="AlphaFoldDB" id="A0A9D2NSU6"/>
<evidence type="ECO:0000256" key="3">
    <source>
        <dbReference type="ARBA" id="ARBA00022741"/>
    </source>
</evidence>
<dbReference type="GO" id="GO:0055052">
    <property type="term" value="C:ATP-binding cassette (ABC) transporter complex, substrate-binding subunit-containing"/>
    <property type="evidence" value="ECO:0007669"/>
    <property type="project" value="TreeGrafter"/>
</dbReference>
<dbReference type="SMART" id="SM00382">
    <property type="entry name" value="AAA"/>
    <property type="match status" value="1"/>
</dbReference>
<dbReference type="InterPro" id="IPR027417">
    <property type="entry name" value="P-loop_NTPase"/>
</dbReference>
<dbReference type="GO" id="GO:0015408">
    <property type="term" value="F:ABC-type ferric iron transporter activity"/>
    <property type="evidence" value="ECO:0007669"/>
    <property type="project" value="InterPro"/>
</dbReference>
<evidence type="ECO:0000313" key="9">
    <source>
        <dbReference type="EMBL" id="HJC36896.1"/>
    </source>
</evidence>
<keyword evidence="6" id="KW-0472">Membrane</keyword>
<dbReference type="InterPro" id="IPR008995">
    <property type="entry name" value="Mo/tungstate-bd_C_term_dom"/>
</dbReference>
<dbReference type="EC" id="7.6.2.9" evidence="7"/>
<dbReference type="InterPro" id="IPR003593">
    <property type="entry name" value="AAA+_ATPase"/>
</dbReference>
<protein>
    <recommendedName>
        <fullName evidence="7">ABC-type quaternary amine transporter</fullName>
        <ecNumber evidence="7">7.6.2.9</ecNumber>
    </recommendedName>
</protein>
<keyword evidence="5" id="KW-1278">Translocase</keyword>
<evidence type="ECO:0000256" key="7">
    <source>
        <dbReference type="ARBA" id="ARBA00066388"/>
    </source>
</evidence>
<evidence type="ECO:0000256" key="4">
    <source>
        <dbReference type="ARBA" id="ARBA00022840"/>
    </source>
</evidence>
<keyword evidence="3" id="KW-0547">Nucleotide-binding</keyword>
<evidence type="ECO:0000259" key="8">
    <source>
        <dbReference type="PROSITE" id="PS50893"/>
    </source>
</evidence>
<evidence type="ECO:0000313" key="10">
    <source>
        <dbReference type="Proteomes" id="UP000823896"/>
    </source>
</evidence>
<dbReference type="GO" id="GO:0015418">
    <property type="term" value="F:ABC-type quaternary ammonium compound transporting activity"/>
    <property type="evidence" value="ECO:0007669"/>
    <property type="project" value="UniProtKB-EC"/>
</dbReference>
<dbReference type="SUPFAM" id="SSF50331">
    <property type="entry name" value="MOP-like"/>
    <property type="match status" value="1"/>
</dbReference>
<dbReference type="PANTHER" id="PTHR43875:SF15">
    <property type="entry name" value="TREHALOSE IMPORT ATP-BINDING PROTEIN SUGC"/>
    <property type="match status" value="1"/>
</dbReference>
<dbReference type="Pfam" id="PF00005">
    <property type="entry name" value="ABC_tran"/>
    <property type="match status" value="1"/>
</dbReference>
<dbReference type="EMBL" id="DWWM01000044">
    <property type="protein sequence ID" value="HJC36896.1"/>
    <property type="molecule type" value="Genomic_DNA"/>
</dbReference>
<dbReference type="Proteomes" id="UP000823896">
    <property type="component" value="Unassembled WGS sequence"/>
</dbReference>
<organism evidence="9 10">
    <name type="scientific">Candidatus Merdibacter merdavium</name>
    <dbReference type="NCBI Taxonomy" id="2838692"/>
    <lineage>
        <taxon>Bacteria</taxon>
        <taxon>Bacillati</taxon>
        <taxon>Bacillota</taxon>
        <taxon>Erysipelotrichia</taxon>
        <taxon>Erysipelotrichales</taxon>
        <taxon>Erysipelotrichaceae</taxon>
        <taxon>Merdibacter</taxon>
    </lineage>
</organism>
<sequence>MKILECVRLSRSYGEHAALKECSLTLEEGRMHVLLGPSGCGKSTLLEVLAGLQPCAQGTIRLHGEDVSAMPPQQRRMAMVFQTPACFPHMSVKENIMFASPAQDEKAEKKAREIAAMLKIDHLLERRSSALSGGEKQRTAIARALMKDADIILMDEPFSALDAPLARALGEELCRLQRHLSLSILYVTHDQQEAMRMADQMFLMHEGRIIQEGTPLQLYKDPRSLFAARFLCSELNVIAADVQEGQLRFGEIKLAVPFPLPQGKLLMAIRPEHVRLGTKGWPGARIDESRRSGALYHIRAAWLGQTWQIVSLALPSGDQISFDPADCLFFDPHTGLRIQQ</sequence>
<name>A0A9D2NSU6_9FIRM</name>
<dbReference type="FunFam" id="3.40.50.300:FF:000425">
    <property type="entry name" value="Probable ABC transporter, ATP-binding subunit"/>
    <property type="match status" value="1"/>
</dbReference>
<dbReference type="GO" id="GO:0005524">
    <property type="term" value="F:ATP binding"/>
    <property type="evidence" value="ECO:0007669"/>
    <property type="project" value="UniProtKB-KW"/>
</dbReference>
<dbReference type="InterPro" id="IPR003439">
    <property type="entry name" value="ABC_transporter-like_ATP-bd"/>
</dbReference>
<reference evidence="9" key="1">
    <citation type="journal article" date="2021" name="PeerJ">
        <title>Extensive microbial diversity within the chicken gut microbiome revealed by metagenomics and culture.</title>
        <authorList>
            <person name="Gilroy R."/>
            <person name="Ravi A."/>
            <person name="Getino M."/>
            <person name="Pursley I."/>
            <person name="Horton D.L."/>
            <person name="Alikhan N.F."/>
            <person name="Baker D."/>
            <person name="Gharbi K."/>
            <person name="Hall N."/>
            <person name="Watson M."/>
            <person name="Adriaenssens E.M."/>
            <person name="Foster-Nyarko E."/>
            <person name="Jarju S."/>
            <person name="Secka A."/>
            <person name="Antonio M."/>
            <person name="Oren A."/>
            <person name="Chaudhuri R.R."/>
            <person name="La Ragione R."/>
            <person name="Hildebrand F."/>
            <person name="Pallen M.J."/>
        </authorList>
    </citation>
    <scope>NUCLEOTIDE SEQUENCE</scope>
    <source>
        <strain evidence="9">CHK187-11901</strain>
    </source>
</reference>
<dbReference type="GO" id="GO:0016887">
    <property type="term" value="F:ATP hydrolysis activity"/>
    <property type="evidence" value="ECO:0007669"/>
    <property type="project" value="InterPro"/>
</dbReference>
<dbReference type="InterPro" id="IPR047641">
    <property type="entry name" value="ABC_transpr_MalK/UgpC-like"/>
</dbReference>
<evidence type="ECO:0000256" key="2">
    <source>
        <dbReference type="ARBA" id="ARBA00022475"/>
    </source>
</evidence>
<keyword evidence="2" id="KW-1003">Cell membrane</keyword>
<dbReference type="SUPFAM" id="SSF52540">
    <property type="entry name" value="P-loop containing nucleoside triphosphate hydrolases"/>
    <property type="match status" value="1"/>
</dbReference>
<keyword evidence="1" id="KW-0813">Transport</keyword>
<evidence type="ECO:0000256" key="1">
    <source>
        <dbReference type="ARBA" id="ARBA00022448"/>
    </source>
</evidence>
<evidence type="ECO:0000256" key="5">
    <source>
        <dbReference type="ARBA" id="ARBA00022967"/>
    </source>
</evidence>
<dbReference type="Gene3D" id="3.40.50.300">
    <property type="entry name" value="P-loop containing nucleotide triphosphate hydrolases"/>
    <property type="match status" value="1"/>
</dbReference>
<dbReference type="PANTHER" id="PTHR43875">
    <property type="entry name" value="MALTODEXTRIN IMPORT ATP-BINDING PROTEIN MSMX"/>
    <property type="match status" value="1"/>
</dbReference>
<accession>A0A9D2NSU6</accession>
<dbReference type="CDD" id="cd03259">
    <property type="entry name" value="ABC_Carb_Solutes_like"/>
    <property type="match status" value="1"/>
</dbReference>
<keyword evidence="4 9" id="KW-0067">ATP-binding</keyword>
<gene>
    <name evidence="9" type="ORF">H9702_07165</name>
</gene>
<proteinExistence type="predicted"/>
<comment type="caution">
    <text evidence="9">The sequence shown here is derived from an EMBL/GenBank/DDBJ whole genome shotgun (WGS) entry which is preliminary data.</text>
</comment>